<evidence type="ECO:0000256" key="1">
    <source>
        <dbReference type="ARBA" id="ARBA00004611"/>
    </source>
</evidence>
<evidence type="ECO:0000256" key="3">
    <source>
        <dbReference type="ARBA" id="ARBA00022490"/>
    </source>
</evidence>
<keyword evidence="5" id="KW-0282">Flagellum</keyword>
<comment type="caution">
    <text evidence="10">The sequence shown here is derived from an EMBL/GenBank/DDBJ whole genome shotgun (WGS) entry which is preliminary data.</text>
</comment>
<reference evidence="10 11" key="1">
    <citation type="submission" date="2017-12" db="EMBL/GenBank/DDBJ databases">
        <title>Sequencing, de novo assembly and annotation of complete genome of a new Thraustochytrid species, strain FCC1311.</title>
        <authorList>
            <person name="Sedici K."/>
            <person name="Godart F."/>
            <person name="Aiese Cigliano R."/>
            <person name="Sanseverino W."/>
            <person name="Barakat M."/>
            <person name="Ortet P."/>
            <person name="Marechal E."/>
            <person name="Cagnac O."/>
            <person name="Amato A."/>
        </authorList>
    </citation>
    <scope>NUCLEOTIDE SEQUENCE [LARGE SCALE GENOMIC DNA]</scope>
</reference>
<feature type="compositionally biased region" description="Acidic residues" evidence="9">
    <location>
        <begin position="360"/>
        <end position="374"/>
    </location>
</feature>
<sequence>MLQQAGRGHIDISSNLVEQEEPVQTVGMDTQTDTFHEKPESPPYAPRKTGVDVGTQIEDQTELFNFDVEVEPILNIIVTKTLEQSLLEVRQEEEIAQLARAKAHHLAERQRIRAEQEARERLEMQRWTEKEALKRQESGRLARELVLCKKAAANRFFQMNLGAQLEASAIRNLEASGHFRDELRDEVTEVFLPFLEDAVGALVERRENASSLADEILGHALSKRRQRALAYRQAIHDRKAAEALAAAEARTKEKQRRIRIYLRGEDILGTEGMLGPIELHVHESIAAAERAIQEWIDENVLDTTVSAPEGGYLQLALELSEESFDPNDEEHTLEFLTFLDDCVVASSESGETPRSSSLEDQADEDIDANEDDENLAPAPSTTE</sequence>
<evidence type="ECO:0000256" key="7">
    <source>
        <dbReference type="ARBA" id="ARBA00023212"/>
    </source>
</evidence>
<dbReference type="Pfam" id="PF06098">
    <property type="entry name" value="Radial_spoke_3"/>
    <property type="match status" value="1"/>
</dbReference>
<keyword evidence="7" id="KW-0206">Cytoskeleton</keyword>
<feature type="region of interest" description="Disordered" evidence="9">
    <location>
        <begin position="346"/>
        <end position="383"/>
    </location>
</feature>
<dbReference type="AlphaFoldDB" id="A0A2R5GXC9"/>
<proteinExistence type="inferred from homology"/>
<evidence type="ECO:0000256" key="8">
    <source>
        <dbReference type="ARBA" id="ARBA00023273"/>
    </source>
</evidence>
<evidence type="ECO:0000313" key="11">
    <source>
        <dbReference type="Proteomes" id="UP000241890"/>
    </source>
</evidence>
<keyword evidence="6" id="KW-0969">Cilium</keyword>
<accession>A0A2R5GXC9</accession>
<evidence type="ECO:0000256" key="4">
    <source>
        <dbReference type="ARBA" id="ARBA00022553"/>
    </source>
</evidence>
<dbReference type="EMBL" id="BEYU01000195">
    <property type="protein sequence ID" value="GBG34438.1"/>
    <property type="molecule type" value="Genomic_DNA"/>
</dbReference>
<comment type="subcellular location">
    <subcellularLocation>
        <location evidence="1">Cytoplasm</location>
        <location evidence="1">Cytoskeleton</location>
        <location evidence="1">Flagellum axoneme</location>
    </subcellularLocation>
</comment>
<evidence type="ECO:0000256" key="6">
    <source>
        <dbReference type="ARBA" id="ARBA00023069"/>
    </source>
</evidence>
<evidence type="ECO:0000256" key="5">
    <source>
        <dbReference type="ARBA" id="ARBA00022846"/>
    </source>
</evidence>
<dbReference type="Proteomes" id="UP000241890">
    <property type="component" value="Unassembled WGS sequence"/>
</dbReference>
<feature type="compositionally biased region" description="Low complexity" evidence="9">
    <location>
        <begin position="346"/>
        <end position="356"/>
    </location>
</feature>
<keyword evidence="11" id="KW-1185">Reference proteome</keyword>
<comment type="similarity">
    <text evidence="2">Belongs to the flagellar radial spoke RSP3 family.</text>
</comment>
<evidence type="ECO:0000256" key="2">
    <source>
        <dbReference type="ARBA" id="ARBA00006737"/>
    </source>
</evidence>
<keyword evidence="8" id="KW-0966">Cell projection</keyword>
<evidence type="ECO:0000256" key="9">
    <source>
        <dbReference type="SAM" id="MobiDB-lite"/>
    </source>
</evidence>
<dbReference type="OrthoDB" id="313308at2759"/>
<dbReference type="InParanoid" id="A0A2R5GXC9"/>
<evidence type="ECO:0000313" key="10">
    <source>
        <dbReference type="EMBL" id="GBG34438.1"/>
    </source>
</evidence>
<dbReference type="InterPro" id="IPR009290">
    <property type="entry name" value="Radial_spoke_3"/>
</dbReference>
<name>A0A2R5GXC9_9STRA</name>
<gene>
    <name evidence="10" type="ORF">FCC1311_106622</name>
</gene>
<feature type="region of interest" description="Disordered" evidence="9">
    <location>
        <begin position="1"/>
        <end position="24"/>
    </location>
</feature>
<dbReference type="PANTHER" id="PTHR21648:SF0">
    <property type="entry name" value="RADIAL SPOKE HEAD PROTEIN 3 HOMOLOG"/>
    <property type="match status" value="1"/>
</dbReference>
<organism evidence="10 11">
    <name type="scientific">Hondaea fermentalgiana</name>
    <dbReference type="NCBI Taxonomy" id="2315210"/>
    <lineage>
        <taxon>Eukaryota</taxon>
        <taxon>Sar</taxon>
        <taxon>Stramenopiles</taxon>
        <taxon>Bigyra</taxon>
        <taxon>Labyrinthulomycetes</taxon>
        <taxon>Thraustochytrida</taxon>
        <taxon>Thraustochytriidae</taxon>
        <taxon>Hondaea</taxon>
    </lineage>
</organism>
<protein>
    <submittedName>
        <fullName evidence="10">Radial spoke head protein 3-like</fullName>
    </submittedName>
</protein>
<dbReference type="PANTHER" id="PTHR21648">
    <property type="entry name" value="FLAGELLAR RADIAL SPOKE PROTEIN 3"/>
    <property type="match status" value="1"/>
</dbReference>
<keyword evidence="4" id="KW-0597">Phosphoprotein</keyword>
<dbReference type="GO" id="GO:0005929">
    <property type="term" value="C:cilium"/>
    <property type="evidence" value="ECO:0007669"/>
    <property type="project" value="TreeGrafter"/>
</dbReference>
<keyword evidence="3" id="KW-0963">Cytoplasm</keyword>